<proteinExistence type="predicted"/>
<organism evidence="1 2">
    <name type="scientific">Streptomyces phage Shawty</name>
    <dbReference type="NCBI Taxonomy" id="2510521"/>
    <lineage>
        <taxon>Viruses</taxon>
        <taxon>Duplodnaviria</taxon>
        <taxon>Heunggongvirae</taxon>
        <taxon>Uroviricota</taxon>
        <taxon>Caudoviricetes</taxon>
        <taxon>Colingsworthviridae</taxon>
        <taxon>Lomovskayavirus</taxon>
        <taxon>Lomovskayavirus shawty</taxon>
    </lineage>
</organism>
<evidence type="ECO:0000313" key="2">
    <source>
        <dbReference type="Proteomes" id="UP000289228"/>
    </source>
</evidence>
<accession>A0A411CYI8</accession>
<sequence>MIANFWEDAAAVLRPAPLEDDGFLMWLAGPTLPDGSAGEMISMNVETARKLRDRLSAALDGMPTTAELTEPRCTRHGDDCDRDPKKAHIFRR</sequence>
<dbReference type="EMBL" id="MK433266">
    <property type="protein sequence ID" value="QAY26971.1"/>
    <property type="molecule type" value="Genomic_DNA"/>
</dbReference>
<gene>
    <name evidence="1" type="primary">47</name>
    <name evidence="1" type="ORF">SEA_SHAWTY_47</name>
</gene>
<dbReference type="Proteomes" id="UP000289228">
    <property type="component" value="Segment"/>
</dbReference>
<keyword evidence="2" id="KW-1185">Reference proteome</keyword>
<protein>
    <submittedName>
        <fullName evidence="1">Uncharacterized protein</fullName>
    </submittedName>
</protein>
<reference evidence="1 2" key="1">
    <citation type="submission" date="2019-01" db="EMBL/GenBank/DDBJ databases">
        <authorList>
            <person name="Sharon T."/>
            <person name="Marcella E.L."/>
            <person name="Lynley F.A."/>
            <person name="Shelly T."/>
            <person name="Kanika K."/>
            <person name="Kit P."/>
            <person name="Joe P."/>
            <person name="Garlena R.A."/>
            <person name="Russell D.A."/>
            <person name="Pope W.H."/>
            <person name="Jacobs-Sera D."/>
            <person name="Hatfull G.F."/>
        </authorList>
    </citation>
    <scope>NUCLEOTIDE SEQUENCE [LARGE SCALE GENOMIC DNA]</scope>
</reference>
<evidence type="ECO:0000313" key="1">
    <source>
        <dbReference type="EMBL" id="QAY26971.1"/>
    </source>
</evidence>
<name>A0A411CYI8_9CAUD</name>